<organism evidence="2 3">
    <name type="scientific">Nocardioides psychrotolerans</name>
    <dbReference type="NCBI Taxonomy" id="1005945"/>
    <lineage>
        <taxon>Bacteria</taxon>
        <taxon>Bacillati</taxon>
        <taxon>Actinomycetota</taxon>
        <taxon>Actinomycetes</taxon>
        <taxon>Propionibacteriales</taxon>
        <taxon>Nocardioidaceae</taxon>
        <taxon>Nocardioides</taxon>
    </lineage>
</organism>
<evidence type="ECO:0000256" key="1">
    <source>
        <dbReference type="SAM" id="Phobius"/>
    </source>
</evidence>
<keyword evidence="1" id="KW-1133">Transmembrane helix</keyword>
<dbReference type="RefSeq" id="WP_170259106.1">
    <property type="nucleotide sequence ID" value="NZ_BKAF01000008.1"/>
</dbReference>
<keyword evidence="1" id="KW-0812">Transmembrane</keyword>
<evidence type="ECO:0000313" key="3">
    <source>
        <dbReference type="Proteomes" id="UP000198649"/>
    </source>
</evidence>
<protein>
    <submittedName>
        <fullName evidence="2">Uncharacterized protein</fullName>
    </submittedName>
</protein>
<keyword evidence="3" id="KW-1185">Reference proteome</keyword>
<feature type="transmembrane region" description="Helical" evidence="1">
    <location>
        <begin position="53"/>
        <end position="75"/>
    </location>
</feature>
<sequence length="275" mass="29776">MRATPWTEEHDRLMLDAAPQVPESSDVDLARVWNRVAGAMEGDSQPRRRKARIVVGALVGAVVLGTSGIAAAELYSAYTGQGPVDAEDLRLGGPGERLDPAAPDYGQIVAQETADIPFPSLESREFAVQAQVHDARFAVPGSERLSVGALRAWVADAALCAWSNEWAAATRDDKAADRAEAIGMVQQAPTWPAVVAIDPDPYSRMETQDVTDEKGVTRTERYRDESQFYYVGALGRAVQGRNLDAVAALLAENNGYCRPELVPDIPRAYALFAEH</sequence>
<dbReference type="AlphaFoldDB" id="A0A1I3HAF1"/>
<dbReference type="Proteomes" id="UP000198649">
    <property type="component" value="Unassembled WGS sequence"/>
</dbReference>
<keyword evidence="1" id="KW-0472">Membrane</keyword>
<dbReference type="EMBL" id="FOQG01000007">
    <property type="protein sequence ID" value="SFI32716.1"/>
    <property type="molecule type" value="Genomic_DNA"/>
</dbReference>
<name>A0A1I3HAF1_9ACTN</name>
<reference evidence="2 3" key="1">
    <citation type="submission" date="2016-10" db="EMBL/GenBank/DDBJ databases">
        <authorList>
            <person name="de Groot N.N."/>
        </authorList>
    </citation>
    <scope>NUCLEOTIDE SEQUENCE [LARGE SCALE GENOMIC DNA]</scope>
    <source>
        <strain evidence="2 3">CGMCC 1.11156</strain>
    </source>
</reference>
<accession>A0A1I3HAF1</accession>
<gene>
    <name evidence="2" type="ORF">SAMN05216561_10799</name>
</gene>
<proteinExistence type="predicted"/>
<evidence type="ECO:0000313" key="2">
    <source>
        <dbReference type="EMBL" id="SFI32716.1"/>
    </source>
</evidence>